<evidence type="ECO:0000256" key="3">
    <source>
        <dbReference type="ARBA" id="ARBA00022741"/>
    </source>
</evidence>
<keyword evidence="2" id="KW-0813">Transport</keyword>
<reference evidence="6" key="2">
    <citation type="submission" date="2022-09" db="EMBL/GenBank/DDBJ databases">
        <title>Genome analysis and characterization of larvicidal activity of Brevibacillus strains.</title>
        <authorList>
            <person name="Patrusheva E.V."/>
            <person name="Izotova A.O."/>
            <person name="Toshchakov S.V."/>
            <person name="Sineoky S.P."/>
        </authorList>
    </citation>
    <scope>NUCLEOTIDE SEQUENCE</scope>
    <source>
        <strain evidence="6">VKPM_B-13247</strain>
    </source>
</reference>
<dbReference type="Proteomes" id="UP000239759">
    <property type="component" value="Unassembled WGS sequence"/>
</dbReference>
<dbReference type="PANTHER" id="PTHR43335:SF4">
    <property type="entry name" value="ABC TRANSPORTER, ATP-BINDING PROTEIN"/>
    <property type="match status" value="1"/>
</dbReference>
<dbReference type="Pfam" id="PF00005">
    <property type="entry name" value="ABC_tran"/>
    <property type="match status" value="1"/>
</dbReference>
<sequence>MKEIKIEVNHVHKVIGRRKIIDDISFEVLAGDICGFIGPNGAGKTTLIRMMTGLVKPSEGQILINGVDVTTNRERALMEIGAMVETPIFFEYMSGRKNLQNLARLNPDMSRKEQLHKVEQVLEIVGLKTDKSDRGNDKVKTYSLGMKQRLGIAQSLLNNPRIIILDEPANGLDPMGMRELRELIVRLKERFGITFFISSHLLDELQKICNRYVIIKEGTMKWCGDDTSLLDQMEKAMTLEDAFMNMMSQ</sequence>
<dbReference type="Proteomes" id="UP001077662">
    <property type="component" value="Unassembled WGS sequence"/>
</dbReference>
<dbReference type="SUPFAM" id="SSF52540">
    <property type="entry name" value="P-loop containing nucleoside triphosphate hydrolases"/>
    <property type="match status" value="1"/>
</dbReference>
<keyword evidence="3" id="KW-0547">Nucleotide-binding</keyword>
<feature type="domain" description="ABC transporter" evidence="5">
    <location>
        <begin position="6"/>
        <end position="242"/>
    </location>
</feature>
<dbReference type="InterPro" id="IPR003439">
    <property type="entry name" value="ABC_transporter-like_ATP-bd"/>
</dbReference>
<comment type="caution">
    <text evidence="7">The sequence shown here is derived from an EMBL/GenBank/DDBJ whole genome shotgun (WGS) entry which is preliminary data.</text>
</comment>
<accession>A0AAP8U323</accession>
<dbReference type="GO" id="GO:0005524">
    <property type="term" value="F:ATP binding"/>
    <property type="evidence" value="ECO:0007669"/>
    <property type="project" value="UniProtKB-KW"/>
</dbReference>
<dbReference type="InterPro" id="IPR017871">
    <property type="entry name" value="ABC_transporter-like_CS"/>
</dbReference>
<evidence type="ECO:0000259" key="5">
    <source>
        <dbReference type="PROSITE" id="PS50893"/>
    </source>
</evidence>
<protein>
    <submittedName>
        <fullName evidence="7">ABC transporter ATP-binding protein</fullName>
    </submittedName>
    <submittedName>
        <fullName evidence="6">ATP-binding cassette domain-containing protein</fullName>
    </submittedName>
</protein>
<dbReference type="PROSITE" id="PS50893">
    <property type="entry name" value="ABC_TRANSPORTER_2"/>
    <property type="match status" value="1"/>
</dbReference>
<dbReference type="PANTHER" id="PTHR43335">
    <property type="entry name" value="ABC TRANSPORTER, ATP-BINDING PROTEIN"/>
    <property type="match status" value="1"/>
</dbReference>
<dbReference type="EMBL" id="PRKQ01000049">
    <property type="protein sequence ID" value="PPA90298.1"/>
    <property type="molecule type" value="Genomic_DNA"/>
</dbReference>
<dbReference type="RefSeq" id="WP_104033659.1">
    <property type="nucleotide sequence ID" value="NZ_JANSGW010000047.1"/>
</dbReference>
<dbReference type="InterPro" id="IPR027417">
    <property type="entry name" value="P-loop_NTPase"/>
</dbReference>
<dbReference type="EMBL" id="JAPTNE010000047">
    <property type="protein sequence ID" value="MCZ0809926.1"/>
    <property type="molecule type" value="Genomic_DNA"/>
</dbReference>
<dbReference type="SMART" id="SM00382">
    <property type="entry name" value="AAA"/>
    <property type="match status" value="1"/>
</dbReference>
<evidence type="ECO:0000256" key="2">
    <source>
        <dbReference type="ARBA" id="ARBA00022448"/>
    </source>
</evidence>
<proteinExistence type="inferred from homology"/>
<comment type="similarity">
    <text evidence="1">Belongs to the ABC transporter superfamily.</text>
</comment>
<reference evidence="7 8" key="1">
    <citation type="submission" date="2018-02" db="EMBL/GenBank/DDBJ databases">
        <title>Comparative analysis of genomes of three Brevibacillus laterosporus strains producers of potent antimicrobials isolated from silage.</title>
        <authorList>
            <person name="Kojic M."/>
            <person name="Miljkovic M."/>
            <person name="Studholme D."/>
            <person name="Filipic B."/>
        </authorList>
    </citation>
    <scope>NUCLEOTIDE SEQUENCE [LARGE SCALE GENOMIC DNA]</scope>
    <source>
        <strain evidence="7 8">BGSP11</strain>
    </source>
</reference>
<dbReference type="AlphaFoldDB" id="A0AAP8U323"/>
<dbReference type="PROSITE" id="PS00211">
    <property type="entry name" value="ABC_TRANSPORTER_1"/>
    <property type="match status" value="1"/>
</dbReference>
<name>A0AAP8U323_BRELA</name>
<evidence type="ECO:0000256" key="1">
    <source>
        <dbReference type="ARBA" id="ARBA00005417"/>
    </source>
</evidence>
<dbReference type="GO" id="GO:0016887">
    <property type="term" value="F:ATP hydrolysis activity"/>
    <property type="evidence" value="ECO:0007669"/>
    <property type="project" value="InterPro"/>
</dbReference>
<organism evidence="7 8">
    <name type="scientific">Brevibacillus laterosporus</name>
    <name type="common">Bacillus laterosporus</name>
    <dbReference type="NCBI Taxonomy" id="1465"/>
    <lineage>
        <taxon>Bacteria</taxon>
        <taxon>Bacillati</taxon>
        <taxon>Bacillota</taxon>
        <taxon>Bacilli</taxon>
        <taxon>Bacillales</taxon>
        <taxon>Paenibacillaceae</taxon>
        <taxon>Brevibacillus</taxon>
    </lineage>
</organism>
<dbReference type="InterPro" id="IPR003593">
    <property type="entry name" value="AAA+_ATPase"/>
</dbReference>
<dbReference type="Gene3D" id="3.40.50.300">
    <property type="entry name" value="P-loop containing nucleotide triphosphate hydrolases"/>
    <property type="match status" value="1"/>
</dbReference>
<evidence type="ECO:0000313" key="6">
    <source>
        <dbReference type="EMBL" id="MCZ0809926.1"/>
    </source>
</evidence>
<evidence type="ECO:0000256" key="4">
    <source>
        <dbReference type="ARBA" id="ARBA00022840"/>
    </source>
</evidence>
<evidence type="ECO:0000313" key="7">
    <source>
        <dbReference type="EMBL" id="PPA90298.1"/>
    </source>
</evidence>
<evidence type="ECO:0000313" key="8">
    <source>
        <dbReference type="Proteomes" id="UP000239759"/>
    </source>
</evidence>
<keyword evidence="4 7" id="KW-0067">ATP-binding</keyword>
<gene>
    <name evidence="7" type="ORF">C4A77_24475</name>
    <name evidence="6" type="ORF">O0554_24025</name>
</gene>